<keyword evidence="2" id="KW-0812">Transmembrane</keyword>
<reference evidence="3" key="1">
    <citation type="submission" date="2022-01" db="EMBL/GenBank/DDBJ databases">
        <title>Comparative genomics reveals a dynamic genome evolution in the ectomycorrhizal milk-cap (Lactarius) mushrooms.</title>
        <authorList>
            <consortium name="DOE Joint Genome Institute"/>
            <person name="Lebreton A."/>
            <person name="Tang N."/>
            <person name="Kuo A."/>
            <person name="LaButti K."/>
            <person name="Drula E."/>
            <person name="Barry K."/>
            <person name="Clum A."/>
            <person name="Lipzen A."/>
            <person name="Mousain D."/>
            <person name="Ng V."/>
            <person name="Wang R."/>
            <person name="Wang X."/>
            <person name="Dai Y."/>
            <person name="Henrissat B."/>
            <person name="Grigoriev I.V."/>
            <person name="Guerin-Laguette A."/>
            <person name="Yu F."/>
            <person name="Martin F.M."/>
        </authorList>
    </citation>
    <scope>NUCLEOTIDE SEQUENCE</scope>
    <source>
        <strain evidence="3">QP</strain>
    </source>
</reference>
<feature type="compositionally biased region" description="Polar residues" evidence="1">
    <location>
        <begin position="164"/>
        <end position="173"/>
    </location>
</feature>
<gene>
    <name evidence="3" type="ORF">EDB92DRAFT_1943185</name>
</gene>
<feature type="region of interest" description="Disordered" evidence="1">
    <location>
        <begin position="68"/>
        <end position="202"/>
    </location>
</feature>
<sequence length="202" mass="21551">MSSAVIAPPYLWDWYIDYLWNYDHNSWVATIAYGFRVWAILAILPTVILCLLDVTSYAHPSPISISPDTALATPPSPSPGGPTSAAGAIADKPTATTATATYFVGGEGDDDDDDDGAGATRRRRRLLARRDFPREEGDRIVPSSPEHGHERTMSGDSGAYGGAESTSGESSFTLLERAESFEDPAAAHIRRRVPGPAGAADD</sequence>
<feature type="transmembrane region" description="Helical" evidence="2">
    <location>
        <begin position="27"/>
        <end position="52"/>
    </location>
</feature>
<evidence type="ECO:0000313" key="4">
    <source>
        <dbReference type="Proteomes" id="UP001201163"/>
    </source>
</evidence>
<dbReference type="AlphaFoldDB" id="A0AAD4QFJ1"/>
<evidence type="ECO:0000256" key="1">
    <source>
        <dbReference type="SAM" id="MobiDB-lite"/>
    </source>
</evidence>
<name>A0AAD4QFJ1_9AGAM</name>
<comment type="caution">
    <text evidence="3">The sequence shown here is derived from an EMBL/GenBank/DDBJ whole genome shotgun (WGS) entry which is preliminary data.</text>
</comment>
<evidence type="ECO:0000256" key="2">
    <source>
        <dbReference type="SAM" id="Phobius"/>
    </source>
</evidence>
<feature type="compositionally biased region" description="Acidic residues" evidence="1">
    <location>
        <begin position="107"/>
        <end position="116"/>
    </location>
</feature>
<accession>A0AAD4QFJ1</accession>
<keyword evidence="2" id="KW-0472">Membrane</keyword>
<feature type="compositionally biased region" description="Basic and acidic residues" evidence="1">
    <location>
        <begin position="128"/>
        <end position="139"/>
    </location>
</feature>
<organism evidence="3 4">
    <name type="scientific">Lactarius akahatsu</name>
    <dbReference type="NCBI Taxonomy" id="416441"/>
    <lineage>
        <taxon>Eukaryota</taxon>
        <taxon>Fungi</taxon>
        <taxon>Dikarya</taxon>
        <taxon>Basidiomycota</taxon>
        <taxon>Agaricomycotina</taxon>
        <taxon>Agaricomycetes</taxon>
        <taxon>Russulales</taxon>
        <taxon>Russulaceae</taxon>
        <taxon>Lactarius</taxon>
    </lineage>
</organism>
<dbReference type="Proteomes" id="UP001201163">
    <property type="component" value="Unassembled WGS sequence"/>
</dbReference>
<feature type="compositionally biased region" description="Low complexity" evidence="1">
    <location>
        <begin position="81"/>
        <end position="101"/>
    </location>
</feature>
<dbReference type="EMBL" id="JAKELL010000011">
    <property type="protein sequence ID" value="KAH8995689.1"/>
    <property type="molecule type" value="Genomic_DNA"/>
</dbReference>
<protein>
    <submittedName>
        <fullName evidence="3">Uncharacterized protein</fullName>
    </submittedName>
</protein>
<proteinExistence type="predicted"/>
<keyword evidence="2" id="KW-1133">Transmembrane helix</keyword>
<evidence type="ECO:0000313" key="3">
    <source>
        <dbReference type="EMBL" id="KAH8995689.1"/>
    </source>
</evidence>
<keyword evidence="4" id="KW-1185">Reference proteome</keyword>